<gene>
    <name evidence="1" type="ORF">JAAARDRAFT_66758</name>
</gene>
<dbReference type="HOGENOM" id="CLU_1454632_0_0_1"/>
<dbReference type="Proteomes" id="UP000027265">
    <property type="component" value="Unassembled WGS sequence"/>
</dbReference>
<dbReference type="InParanoid" id="A0A067Q3P3"/>
<dbReference type="AlphaFoldDB" id="A0A067Q3P3"/>
<protein>
    <submittedName>
        <fullName evidence="1">Uncharacterized protein</fullName>
    </submittedName>
</protein>
<dbReference type="OrthoDB" id="3222453at2759"/>
<proteinExistence type="predicted"/>
<sequence length="186" mass="20607">MVSGSFSALGGQIVVAGGGCRFSSSQKQGAALVLPDVAIPEDTHHFWLFREYIVKNYRSWYHFANMIHTFEVELPDLVLVTGRHLTTCWHTFAFHAADRSLGGDANTNMPGLIQTAFSLDVHWHSEGGGEQAWGPHRSIQGQLLLQEGPSGQRASAVSTDIKGIVNPSEPNQCIFIWGFRVKERFR</sequence>
<evidence type="ECO:0000313" key="1">
    <source>
        <dbReference type="EMBL" id="KDQ61683.1"/>
    </source>
</evidence>
<dbReference type="STRING" id="933084.A0A067Q3P3"/>
<organism evidence="1 2">
    <name type="scientific">Jaapia argillacea MUCL 33604</name>
    <dbReference type="NCBI Taxonomy" id="933084"/>
    <lineage>
        <taxon>Eukaryota</taxon>
        <taxon>Fungi</taxon>
        <taxon>Dikarya</taxon>
        <taxon>Basidiomycota</taxon>
        <taxon>Agaricomycotina</taxon>
        <taxon>Agaricomycetes</taxon>
        <taxon>Agaricomycetidae</taxon>
        <taxon>Jaapiales</taxon>
        <taxon>Jaapiaceae</taxon>
        <taxon>Jaapia</taxon>
    </lineage>
</organism>
<name>A0A067Q3P3_9AGAM</name>
<evidence type="ECO:0000313" key="2">
    <source>
        <dbReference type="Proteomes" id="UP000027265"/>
    </source>
</evidence>
<dbReference type="EMBL" id="KL197712">
    <property type="protein sequence ID" value="KDQ61683.1"/>
    <property type="molecule type" value="Genomic_DNA"/>
</dbReference>
<accession>A0A067Q3P3</accession>
<reference evidence="2" key="1">
    <citation type="journal article" date="2014" name="Proc. Natl. Acad. Sci. U.S.A.">
        <title>Extensive sampling of basidiomycete genomes demonstrates inadequacy of the white-rot/brown-rot paradigm for wood decay fungi.</title>
        <authorList>
            <person name="Riley R."/>
            <person name="Salamov A.A."/>
            <person name="Brown D.W."/>
            <person name="Nagy L.G."/>
            <person name="Floudas D."/>
            <person name="Held B.W."/>
            <person name="Levasseur A."/>
            <person name="Lombard V."/>
            <person name="Morin E."/>
            <person name="Otillar R."/>
            <person name="Lindquist E.A."/>
            <person name="Sun H."/>
            <person name="LaButti K.M."/>
            <person name="Schmutz J."/>
            <person name="Jabbour D."/>
            <person name="Luo H."/>
            <person name="Baker S.E."/>
            <person name="Pisabarro A.G."/>
            <person name="Walton J.D."/>
            <person name="Blanchette R.A."/>
            <person name="Henrissat B."/>
            <person name="Martin F."/>
            <person name="Cullen D."/>
            <person name="Hibbett D.S."/>
            <person name="Grigoriev I.V."/>
        </authorList>
    </citation>
    <scope>NUCLEOTIDE SEQUENCE [LARGE SCALE GENOMIC DNA]</scope>
    <source>
        <strain evidence="2">MUCL 33604</strain>
    </source>
</reference>
<keyword evidence="2" id="KW-1185">Reference proteome</keyword>